<sequence>MVKGDDIKMRKKNKANRKKLQNDSSSVSARVAALIAAKKRRQSGKRRQCQGMCFSLPTPEDPFNDRQGKPDNTMKKVKKGPQSKDKRQEKREDDGNIDEHKAKKLKQMGLENQQKVCVDNLEKVKSAELGKGKVEHLVKGVVPVEVEAWKSGDSGCPSKFLLMCLNSIQDSLLGDGEFNKEQGKPLFANAWGVKFWYSYSLGHDVLEKNGTSASLEQIAWMASSAADSISRIEKEGVSFRSPFLLYLVPSQEKAVKVRSVCKPLKASGIHTVILHPGTSVEHQIDGLKQCEPEFLVATPERLWELISLKAVDIAGVSLLVVDAIDSFSNCLDVLKHIKDSISGDHRTVVFQGSCSGSSVRVQNILREPFHTLSLGESMNSKGIKS</sequence>
<evidence type="ECO:0000256" key="2">
    <source>
        <dbReference type="ARBA" id="ARBA00022801"/>
    </source>
</evidence>
<evidence type="ECO:0000256" key="5">
    <source>
        <dbReference type="SAM" id="MobiDB-lite"/>
    </source>
</evidence>
<feature type="compositionally biased region" description="Basic and acidic residues" evidence="5">
    <location>
        <begin position="82"/>
        <end position="98"/>
    </location>
</feature>
<name>A0A7C8ZQL7_OPUST</name>
<dbReference type="SUPFAM" id="SSF52540">
    <property type="entry name" value="P-loop containing nucleoside triphosphate hydrolases"/>
    <property type="match status" value="1"/>
</dbReference>
<keyword evidence="3 7" id="KW-0347">Helicase</keyword>
<dbReference type="InterPro" id="IPR011545">
    <property type="entry name" value="DEAD/DEAH_box_helicase_dom"/>
</dbReference>
<dbReference type="GO" id="GO:0016787">
    <property type="term" value="F:hydrolase activity"/>
    <property type="evidence" value="ECO:0007669"/>
    <property type="project" value="UniProtKB-KW"/>
</dbReference>
<evidence type="ECO:0000313" key="7">
    <source>
        <dbReference type="EMBL" id="MBA4648994.1"/>
    </source>
</evidence>
<evidence type="ECO:0000256" key="4">
    <source>
        <dbReference type="ARBA" id="ARBA00022840"/>
    </source>
</evidence>
<accession>A0A7C8ZQL7</accession>
<dbReference type="Gene3D" id="3.40.50.300">
    <property type="entry name" value="P-loop containing nucleotide triphosphate hydrolases"/>
    <property type="match status" value="1"/>
</dbReference>
<evidence type="ECO:0000256" key="3">
    <source>
        <dbReference type="ARBA" id="ARBA00022806"/>
    </source>
</evidence>
<keyword evidence="1" id="KW-0547">Nucleotide-binding</keyword>
<organism evidence="7">
    <name type="scientific">Opuntia streptacantha</name>
    <name type="common">Prickly pear cactus</name>
    <name type="synonym">Opuntia cardona</name>
    <dbReference type="NCBI Taxonomy" id="393608"/>
    <lineage>
        <taxon>Eukaryota</taxon>
        <taxon>Viridiplantae</taxon>
        <taxon>Streptophyta</taxon>
        <taxon>Embryophyta</taxon>
        <taxon>Tracheophyta</taxon>
        <taxon>Spermatophyta</taxon>
        <taxon>Magnoliopsida</taxon>
        <taxon>eudicotyledons</taxon>
        <taxon>Gunneridae</taxon>
        <taxon>Pentapetalae</taxon>
        <taxon>Caryophyllales</taxon>
        <taxon>Cactineae</taxon>
        <taxon>Cactaceae</taxon>
        <taxon>Opuntioideae</taxon>
        <taxon>Opuntia</taxon>
    </lineage>
</organism>
<keyword evidence="4" id="KW-0067">ATP-binding</keyword>
<dbReference type="GO" id="GO:0005524">
    <property type="term" value="F:ATP binding"/>
    <property type="evidence" value="ECO:0007669"/>
    <property type="project" value="UniProtKB-KW"/>
</dbReference>
<evidence type="ECO:0000259" key="6">
    <source>
        <dbReference type="Pfam" id="PF00270"/>
    </source>
</evidence>
<feature type="compositionally biased region" description="Basic residues" evidence="5">
    <location>
        <begin position="9"/>
        <end position="19"/>
    </location>
</feature>
<evidence type="ECO:0000256" key="1">
    <source>
        <dbReference type="ARBA" id="ARBA00022741"/>
    </source>
</evidence>
<dbReference type="GO" id="GO:0003724">
    <property type="term" value="F:RNA helicase activity"/>
    <property type="evidence" value="ECO:0007669"/>
    <property type="project" value="UniProtKB-EC"/>
</dbReference>
<protein>
    <submittedName>
        <fullName evidence="7">RNA helicase</fullName>
        <ecNumber evidence="7">3.6.4.13</ecNumber>
    </submittedName>
</protein>
<dbReference type="InterPro" id="IPR027417">
    <property type="entry name" value="P-loop_NTPase"/>
</dbReference>
<proteinExistence type="predicted"/>
<keyword evidence="2 7" id="KW-0378">Hydrolase</keyword>
<dbReference type="PANTHER" id="PTHR47960">
    <property type="entry name" value="DEAD-BOX ATP-DEPENDENT RNA HELICASE 50"/>
    <property type="match status" value="1"/>
</dbReference>
<dbReference type="AlphaFoldDB" id="A0A7C8ZQL7"/>
<feature type="compositionally biased region" description="Basic residues" evidence="5">
    <location>
        <begin position="37"/>
        <end position="48"/>
    </location>
</feature>
<feature type="region of interest" description="Disordered" evidence="5">
    <location>
        <begin position="1"/>
        <end position="98"/>
    </location>
</feature>
<dbReference type="GO" id="GO:0003676">
    <property type="term" value="F:nucleic acid binding"/>
    <property type="evidence" value="ECO:0007669"/>
    <property type="project" value="InterPro"/>
</dbReference>
<reference evidence="7" key="1">
    <citation type="journal article" date="2013" name="J. Plant Res.">
        <title>Effect of fungi and light on seed germination of three Opuntia species from semiarid lands of central Mexico.</title>
        <authorList>
            <person name="Delgado-Sanchez P."/>
            <person name="Jimenez-Bremont J.F."/>
            <person name="Guerrero-Gonzalez Mde L."/>
            <person name="Flores J."/>
        </authorList>
    </citation>
    <scope>NUCLEOTIDE SEQUENCE</scope>
    <source>
        <tissue evidence="7">Cladode</tissue>
    </source>
</reference>
<feature type="domain" description="DEAD/DEAH-box helicase" evidence="6">
    <location>
        <begin position="238"/>
        <end position="341"/>
    </location>
</feature>
<dbReference type="EMBL" id="GISG01157913">
    <property type="protein sequence ID" value="MBA4648994.1"/>
    <property type="molecule type" value="Transcribed_RNA"/>
</dbReference>
<reference evidence="7" key="2">
    <citation type="submission" date="2020-07" db="EMBL/GenBank/DDBJ databases">
        <authorList>
            <person name="Vera ALvarez R."/>
            <person name="Arias-Moreno D.M."/>
            <person name="Jimenez-Jacinto V."/>
            <person name="Jimenez-Bremont J.F."/>
            <person name="Swaminathan K."/>
            <person name="Moose S.P."/>
            <person name="Guerrero-Gonzalez M.L."/>
            <person name="Marino-Ramirez L."/>
            <person name="Landsman D."/>
            <person name="Rodriguez-Kessler M."/>
            <person name="Delgado-Sanchez P."/>
        </authorList>
    </citation>
    <scope>NUCLEOTIDE SEQUENCE</scope>
    <source>
        <tissue evidence="7">Cladode</tissue>
    </source>
</reference>
<feature type="compositionally biased region" description="Basic and acidic residues" evidence="5">
    <location>
        <begin position="63"/>
        <end position="74"/>
    </location>
</feature>
<dbReference type="EC" id="3.6.4.13" evidence="7"/>
<dbReference type="Pfam" id="PF00270">
    <property type="entry name" value="DEAD"/>
    <property type="match status" value="1"/>
</dbReference>